<dbReference type="PANTHER" id="PTHR46233:SF3">
    <property type="entry name" value="HYDROXYACYLGLUTATHIONE HYDROLASE GLOC"/>
    <property type="match status" value="1"/>
</dbReference>
<keyword evidence="4" id="KW-0862">Zinc</keyword>
<dbReference type="Proteomes" id="UP000177418">
    <property type="component" value="Unassembled WGS sequence"/>
</dbReference>
<reference evidence="6 7" key="1">
    <citation type="journal article" date="2016" name="Nat. Commun.">
        <title>Thousands of microbial genomes shed light on interconnected biogeochemical processes in an aquifer system.</title>
        <authorList>
            <person name="Anantharaman K."/>
            <person name="Brown C.T."/>
            <person name="Hug L.A."/>
            <person name="Sharon I."/>
            <person name="Castelle C.J."/>
            <person name="Probst A.J."/>
            <person name="Thomas B.C."/>
            <person name="Singh A."/>
            <person name="Wilkins M.J."/>
            <person name="Karaoz U."/>
            <person name="Brodie E.L."/>
            <person name="Williams K.H."/>
            <person name="Hubbard S.S."/>
            <person name="Banfield J.F."/>
        </authorList>
    </citation>
    <scope>NUCLEOTIDE SEQUENCE [LARGE SCALE GENOMIC DNA]</scope>
</reference>
<dbReference type="SMART" id="SM00849">
    <property type="entry name" value="Lactamase_B"/>
    <property type="match status" value="1"/>
</dbReference>
<dbReference type="GO" id="GO:0016787">
    <property type="term" value="F:hydrolase activity"/>
    <property type="evidence" value="ECO:0007669"/>
    <property type="project" value="UniProtKB-KW"/>
</dbReference>
<dbReference type="CDD" id="cd06262">
    <property type="entry name" value="metallo-hydrolase-like_MBL-fold"/>
    <property type="match status" value="1"/>
</dbReference>
<dbReference type="InterPro" id="IPR036866">
    <property type="entry name" value="RibonucZ/Hydroxyglut_hydro"/>
</dbReference>
<evidence type="ECO:0000259" key="5">
    <source>
        <dbReference type="SMART" id="SM00849"/>
    </source>
</evidence>
<dbReference type="InterPro" id="IPR001279">
    <property type="entry name" value="Metallo-B-lactamas"/>
</dbReference>
<protein>
    <recommendedName>
        <fullName evidence="5">Metallo-beta-lactamase domain-containing protein</fullName>
    </recommendedName>
</protein>
<evidence type="ECO:0000256" key="3">
    <source>
        <dbReference type="ARBA" id="ARBA00022801"/>
    </source>
</evidence>
<organism evidence="6 7">
    <name type="scientific">Candidatus Roizmanbacteria bacterium RIFCSPLOWO2_02_FULL_36_11</name>
    <dbReference type="NCBI Taxonomy" id="1802071"/>
    <lineage>
        <taxon>Bacteria</taxon>
        <taxon>Candidatus Roizmaniibacteriota</taxon>
    </lineage>
</organism>
<dbReference type="AlphaFoldDB" id="A0A1F7JH98"/>
<evidence type="ECO:0000256" key="4">
    <source>
        <dbReference type="ARBA" id="ARBA00022833"/>
    </source>
</evidence>
<sequence length="238" mass="27085">MTIDTLCLGGLSTNCYLVYDKMTKEAIVIDPADSAEFIAEQVLRLKLNLRAIIATHGHFDHNLAAGELQLILSNNKAIEQSSNRIIPYFIHRDDLFLLKTMNQSASFWLKRKINYPLPQNIKFFEQEMFHVSRLMFHVLHTPGHTPGSVCIFFKNKLISTNHTAGGDQFQPVTTMFSGDTIFKNNIGRYDFSYSNKDALYKLLKQILSLPKKTIILPGHGESTTVQEEIKNQPIKTII</sequence>
<dbReference type="Gene3D" id="3.60.15.10">
    <property type="entry name" value="Ribonuclease Z/Hydroxyacylglutathione hydrolase-like"/>
    <property type="match status" value="1"/>
</dbReference>
<evidence type="ECO:0000256" key="2">
    <source>
        <dbReference type="ARBA" id="ARBA00022723"/>
    </source>
</evidence>
<keyword evidence="3" id="KW-0378">Hydrolase</keyword>
<gene>
    <name evidence="6" type="ORF">A3H78_00705</name>
</gene>
<evidence type="ECO:0000313" key="7">
    <source>
        <dbReference type="Proteomes" id="UP000177418"/>
    </source>
</evidence>
<dbReference type="Pfam" id="PF00753">
    <property type="entry name" value="Lactamase_B"/>
    <property type="match status" value="1"/>
</dbReference>
<accession>A0A1F7JH98</accession>
<dbReference type="GO" id="GO:0046872">
    <property type="term" value="F:metal ion binding"/>
    <property type="evidence" value="ECO:0007669"/>
    <property type="project" value="UniProtKB-KW"/>
</dbReference>
<feature type="domain" description="Metallo-beta-lactamase" evidence="5">
    <location>
        <begin position="12"/>
        <end position="219"/>
    </location>
</feature>
<dbReference type="SUPFAM" id="SSF56281">
    <property type="entry name" value="Metallo-hydrolase/oxidoreductase"/>
    <property type="match status" value="1"/>
</dbReference>
<name>A0A1F7JH98_9BACT</name>
<comment type="caution">
    <text evidence="6">The sequence shown here is derived from an EMBL/GenBank/DDBJ whole genome shotgun (WGS) entry which is preliminary data.</text>
</comment>
<comment type="cofactor">
    <cofactor evidence="1">
        <name>Zn(2+)</name>
        <dbReference type="ChEBI" id="CHEBI:29105"/>
    </cofactor>
</comment>
<keyword evidence="2" id="KW-0479">Metal-binding</keyword>
<evidence type="ECO:0000256" key="1">
    <source>
        <dbReference type="ARBA" id="ARBA00001947"/>
    </source>
</evidence>
<dbReference type="InterPro" id="IPR051453">
    <property type="entry name" value="MBL_Glyoxalase_II"/>
</dbReference>
<dbReference type="PANTHER" id="PTHR46233">
    <property type="entry name" value="HYDROXYACYLGLUTATHIONE HYDROLASE GLOC"/>
    <property type="match status" value="1"/>
</dbReference>
<dbReference type="EMBL" id="MGAV01000012">
    <property type="protein sequence ID" value="OGK54980.1"/>
    <property type="molecule type" value="Genomic_DNA"/>
</dbReference>
<proteinExistence type="predicted"/>
<evidence type="ECO:0000313" key="6">
    <source>
        <dbReference type="EMBL" id="OGK54980.1"/>
    </source>
</evidence>